<sequence length="243" mass="27020">MSRLFALCLLYMLPGALLASELDGHYRALLDEVPSELILHSQGQEVTGEYVENGQLRLQLKGQFDGELLSAAIHDAQSGQHLANLNASYANDQLNTRIAARNPATGEVLERDALFQRYTPPPAPIPTPEVDPLRDPSLIGTWVHEQIITSASASYASMTSLQILQLNADGSVSQWNRTQAGGQNWSADSPGELQYRGQWQSRDGLLQVQLLGHSDFQPAARYHFSEQYLVTESNTGRMVWYRR</sequence>
<dbReference type="RefSeq" id="WP_160347294.1">
    <property type="nucleotide sequence ID" value="NZ_WKJZ01000003.1"/>
</dbReference>
<feature type="signal peptide" evidence="1">
    <location>
        <begin position="1"/>
        <end position="19"/>
    </location>
</feature>
<reference evidence="2 3" key="1">
    <citation type="submission" date="2019-11" db="EMBL/GenBank/DDBJ databases">
        <title>Pseudomonas flavidum sp. nov., isolated from Baiyang Lake.</title>
        <authorList>
            <person name="Zhao Y."/>
        </authorList>
    </citation>
    <scope>NUCLEOTIDE SEQUENCE [LARGE SCALE GENOMIC DNA]</scope>
    <source>
        <strain evidence="3">R-22-3 w-18</strain>
    </source>
</reference>
<evidence type="ECO:0000313" key="2">
    <source>
        <dbReference type="EMBL" id="MVW76763.1"/>
    </source>
</evidence>
<keyword evidence="1" id="KW-0732">Signal</keyword>
<accession>A0A6I4L481</accession>
<name>A0A6I4L481_9PSED</name>
<evidence type="ECO:0000313" key="3">
    <source>
        <dbReference type="Proteomes" id="UP000429555"/>
    </source>
</evidence>
<dbReference type="EMBL" id="WKJZ01000003">
    <property type="protein sequence ID" value="MVW76763.1"/>
    <property type="molecule type" value="Genomic_DNA"/>
</dbReference>
<comment type="caution">
    <text evidence="2">The sequence shown here is derived from an EMBL/GenBank/DDBJ whole genome shotgun (WGS) entry which is preliminary data.</text>
</comment>
<keyword evidence="3" id="KW-1185">Reference proteome</keyword>
<dbReference type="AlphaFoldDB" id="A0A6I4L481"/>
<dbReference type="Proteomes" id="UP000429555">
    <property type="component" value="Unassembled WGS sequence"/>
</dbReference>
<gene>
    <name evidence="2" type="ORF">GJV18_15690</name>
</gene>
<organism evidence="2 3">
    <name type="scientific">Pseudomonas xionganensis</name>
    <dbReference type="NCBI Taxonomy" id="2654845"/>
    <lineage>
        <taxon>Bacteria</taxon>
        <taxon>Pseudomonadati</taxon>
        <taxon>Pseudomonadota</taxon>
        <taxon>Gammaproteobacteria</taxon>
        <taxon>Pseudomonadales</taxon>
        <taxon>Pseudomonadaceae</taxon>
        <taxon>Pseudomonas</taxon>
    </lineage>
</organism>
<feature type="chain" id="PRO_5026239281" evidence="1">
    <location>
        <begin position="20"/>
        <end position="243"/>
    </location>
</feature>
<protein>
    <submittedName>
        <fullName evidence="2">Uncharacterized protein</fullName>
    </submittedName>
</protein>
<evidence type="ECO:0000256" key="1">
    <source>
        <dbReference type="SAM" id="SignalP"/>
    </source>
</evidence>
<proteinExistence type="predicted"/>